<comment type="similarity">
    <text evidence="2">Belongs to the sulfatase family.</text>
</comment>
<dbReference type="PANTHER" id="PTHR42693:SF42">
    <property type="entry name" value="ARYLSULFATASE G"/>
    <property type="match status" value="1"/>
</dbReference>
<evidence type="ECO:0000256" key="3">
    <source>
        <dbReference type="ARBA" id="ARBA00022723"/>
    </source>
</evidence>
<dbReference type="InterPro" id="IPR000917">
    <property type="entry name" value="Sulfatase_N"/>
</dbReference>
<dbReference type="PROSITE" id="PS00149">
    <property type="entry name" value="SULFATASE_2"/>
    <property type="match status" value="1"/>
</dbReference>
<keyword evidence="4" id="KW-0732">Signal</keyword>
<gene>
    <name evidence="8" type="ORF">PQO03_15985</name>
</gene>
<dbReference type="InterPro" id="IPR050738">
    <property type="entry name" value="Sulfatase"/>
</dbReference>
<evidence type="ECO:0000259" key="7">
    <source>
        <dbReference type="Pfam" id="PF00884"/>
    </source>
</evidence>
<name>A0ABY7W049_9BACT</name>
<evidence type="ECO:0000256" key="5">
    <source>
        <dbReference type="ARBA" id="ARBA00022801"/>
    </source>
</evidence>
<dbReference type="RefSeq" id="WP_274154195.1">
    <property type="nucleotide sequence ID" value="NZ_CP117812.1"/>
</dbReference>
<evidence type="ECO:0000256" key="1">
    <source>
        <dbReference type="ARBA" id="ARBA00001913"/>
    </source>
</evidence>
<dbReference type="Proteomes" id="UP001214250">
    <property type="component" value="Chromosome 2"/>
</dbReference>
<dbReference type="InterPro" id="IPR024607">
    <property type="entry name" value="Sulfatase_CS"/>
</dbReference>
<dbReference type="InterPro" id="IPR017850">
    <property type="entry name" value="Alkaline_phosphatase_core_sf"/>
</dbReference>
<protein>
    <submittedName>
        <fullName evidence="8">Sulfatase</fullName>
    </submittedName>
</protein>
<accession>A0ABY7W049</accession>
<keyword evidence="5" id="KW-0378">Hydrolase</keyword>
<dbReference type="PANTHER" id="PTHR42693">
    <property type="entry name" value="ARYLSULFATASE FAMILY MEMBER"/>
    <property type="match status" value="1"/>
</dbReference>
<dbReference type="Pfam" id="PF00884">
    <property type="entry name" value="Sulfatase"/>
    <property type="match status" value="1"/>
</dbReference>
<evidence type="ECO:0000313" key="8">
    <source>
        <dbReference type="EMBL" id="WDE99337.1"/>
    </source>
</evidence>
<evidence type="ECO:0000313" key="9">
    <source>
        <dbReference type="Proteomes" id="UP001214250"/>
    </source>
</evidence>
<organism evidence="8 9">
    <name type="scientific">Lentisphaera profundi</name>
    <dbReference type="NCBI Taxonomy" id="1658616"/>
    <lineage>
        <taxon>Bacteria</taxon>
        <taxon>Pseudomonadati</taxon>
        <taxon>Lentisphaerota</taxon>
        <taxon>Lentisphaeria</taxon>
        <taxon>Lentisphaerales</taxon>
        <taxon>Lentisphaeraceae</taxon>
        <taxon>Lentisphaera</taxon>
    </lineage>
</organism>
<evidence type="ECO:0000256" key="2">
    <source>
        <dbReference type="ARBA" id="ARBA00008779"/>
    </source>
</evidence>
<dbReference type="EMBL" id="CP117812">
    <property type="protein sequence ID" value="WDE99337.1"/>
    <property type="molecule type" value="Genomic_DNA"/>
</dbReference>
<dbReference type="CDD" id="cd16144">
    <property type="entry name" value="ARS_like"/>
    <property type="match status" value="1"/>
</dbReference>
<keyword evidence="9" id="KW-1185">Reference proteome</keyword>
<dbReference type="SUPFAM" id="SSF53649">
    <property type="entry name" value="Alkaline phosphatase-like"/>
    <property type="match status" value="1"/>
</dbReference>
<dbReference type="Gene3D" id="3.30.1120.10">
    <property type="match status" value="1"/>
</dbReference>
<dbReference type="Gene3D" id="3.40.720.10">
    <property type="entry name" value="Alkaline Phosphatase, subunit A"/>
    <property type="match status" value="1"/>
</dbReference>
<comment type="cofactor">
    <cofactor evidence="1">
        <name>Ca(2+)</name>
        <dbReference type="ChEBI" id="CHEBI:29108"/>
    </cofactor>
</comment>
<sequence length="475" mass="53347">MKYFFSIFILFFSLNIFTADKPNFLFILVDDLGRQDLECYGSDFHETPNINQLAKEGMKFNDAYAASPVCSPTRASIQTGKYPSRINFTRATPTHNLPYEETTLAEALKEGGYKTAHIGKWHLRLYKEKGSKHLPQEHGFDINIAGHSAGQPASFFYPYKAKAAKYAKNDVPNMEDGKEGDYLTDALTSKAIDFMQSSKSKPFYLNLCYYTVHTPVTGKKDKIKKYKTKLGTEETAPAINDYKTYTRTKQDNSEYAAMVESMDENIGRLMDFLKSSGLDKNTVVIFTSDNGGLSTNKSKKGGVTSSYPLRGGKAWVYEGGIREPLIIKWPGVTEANTENSTPVISTDFYPTMLAMAGLPLKPEQHIDGLSLTSLLKGESNSLSREELHFHFPHDHTVNGMGASAAIRMGDYKLVERFADGKIELFNLKDDIGETQDLSSKFPEIASQLHKKMLNWRKDTKAMMPKIKKPKKKKKS</sequence>
<evidence type="ECO:0000256" key="6">
    <source>
        <dbReference type="ARBA" id="ARBA00022837"/>
    </source>
</evidence>
<keyword evidence="6" id="KW-0106">Calcium</keyword>
<reference evidence="8 9" key="1">
    <citation type="submission" date="2023-02" db="EMBL/GenBank/DDBJ databases">
        <title>Genome sequence of Lentisphaera profundi SAORIC-696.</title>
        <authorList>
            <person name="Kim e."/>
            <person name="Cho J.-C."/>
            <person name="Choi A."/>
            <person name="Kang I."/>
        </authorList>
    </citation>
    <scope>NUCLEOTIDE SEQUENCE [LARGE SCALE GENOMIC DNA]</scope>
    <source>
        <strain evidence="8 9">SAORIC-696</strain>
    </source>
</reference>
<keyword evidence="3" id="KW-0479">Metal-binding</keyword>
<evidence type="ECO:0000256" key="4">
    <source>
        <dbReference type="ARBA" id="ARBA00022729"/>
    </source>
</evidence>
<proteinExistence type="inferred from homology"/>
<feature type="domain" description="Sulfatase N-terminal" evidence="7">
    <location>
        <begin position="22"/>
        <end position="357"/>
    </location>
</feature>